<name>A0ABS5L127_9ACTN</name>
<reference evidence="3 4" key="1">
    <citation type="submission" date="2020-02" db="EMBL/GenBank/DDBJ databases">
        <title>Acidophilic actinobacteria isolated from forest soil.</title>
        <authorList>
            <person name="Golinska P."/>
        </authorList>
    </citation>
    <scope>NUCLEOTIDE SEQUENCE [LARGE SCALE GENOMIC DNA]</scope>
    <source>
        <strain evidence="3 4">NL8</strain>
    </source>
</reference>
<dbReference type="Proteomes" id="UP000730482">
    <property type="component" value="Unassembled WGS sequence"/>
</dbReference>
<proteinExistence type="predicted"/>
<sequence>MTMNMGVKLLAAGILAAVPVAACAGAASASASAGANPTTTTCSGWKLSGVRYIEACVDVTGSQVHTYGYVSTPGDSAYSTNASVTGRDETVGTFFGDQPSTDVPTQNSTVLLDGTTVTVPAGSRVHATVYLPGVAGTGTLIGPDKTYYDDPDVPSGPQGAPGTPPSVTEQITVWARVTG</sequence>
<protein>
    <recommendedName>
        <fullName evidence="5">Lipoprotein</fullName>
    </recommendedName>
</protein>
<keyword evidence="2" id="KW-0732">Signal</keyword>
<comment type="caution">
    <text evidence="3">The sequence shown here is derived from an EMBL/GenBank/DDBJ whole genome shotgun (WGS) entry which is preliminary data.</text>
</comment>
<evidence type="ECO:0000256" key="2">
    <source>
        <dbReference type="SAM" id="SignalP"/>
    </source>
</evidence>
<evidence type="ECO:0000256" key="1">
    <source>
        <dbReference type="SAM" id="MobiDB-lite"/>
    </source>
</evidence>
<feature type="region of interest" description="Disordered" evidence="1">
    <location>
        <begin position="145"/>
        <end position="166"/>
    </location>
</feature>
<dbReference type="RefSeq" id="WP_212017225.1">
    <property type="nucleotide sequence ID" value="NZ_JAAFYZ010000167.1"/>
</dbReference>
<evidence type="ECO:0000313" key="4">
    <source>
        <dbReference type="Proteomes" id="UP000730482"/>
    </source>
</evidence>
<keyword evidence="4" id="KW-1185">Reference proteome</keyword>
<feature type="chain" id="PRO_5046622000" description="Lipoprotein" evidence="2">
    <location>
        <begin position="25"/>
        <end position="179"/>
    </location>
</feature>
<accession>A0ABS5L127</accession>
<evidence type="ECO:0008006" key="5">
    <source>
        <dbReference type="Google" id="ProtNLM"/>
    </source>
</evidence>
<organism evidence="3 4">
    <name type="scientific">Catenulispora pinistramenti</name>
    <dbReference type="NCBI Taxonomy" id="2705254"/>
    <lineage>
        <taxon>Bacteria</taxon>
        <taxon>Bacillati</taxon>
        <taxon>Actinomycetota</taxon>
        <taxon>Actinomycetes</taxon>
        <taxon>Catenulisporales</taxon>
        <taxon>Catenulisporaceae</taxon>
        <taxon>Catenulispora</taxon>
    </lineage>
</organism>
<dbReference type="EMBL" id="JAAFYZ010000167">
    <property type="protein sequence ID" value="MBS2552028.1"/>
    <property type="molecule type" value="Genomic_DNA"/>
</dbReference>
<gene>
    <name evidence="3" type="ORF">KGQ19_34705</name>
</gene>
<evidence type="ECO:0000313" key="3">
    <source>
        <dbReference type="EMBL" id="MBS2552028.1"/>
    </source>
</evidence>
<feature type="signal peptide" evidence="2">
    <location>
        <begin position="1"/>
        <end position="24"/>
    </location>
</feature>